<protein>
    <submittedName>
        <fullName evidence="10">Response regulator transcription factor</fullName>
    </submittedName>
</protein>
<dbReference type="CDD" id="cd17624">
    <property type="entry name" value="REC_OmpR_PmrA-like"/>
    <property type="match status" value="1"/>
</dbReference>
<evidence type="ECO:0000256" key="7">
    <source>
        <dbReference type="PROSITE-ProRule" id="PRU01091"/>
    </source>
</evidence>
<feature type="DNA-binding region" description="OmpR/PhoB-type" evidence="7">
    <location>
        <begin position="125"/>
        <end position="222"/>
    </location>
</feature>
<dbReference type="RefSeq" id="WP_270057913.1">
    <property type="nucleotide sequence ID" value="NZ_CP115149.1"/>
</dbReference>
<dbReference type="SMART" id="SM00448">
    <property type="entry name" value="REC"/>
    <property type="match status" value="1"/>
</dbReference>
<name>A0ABY7MA73_9CHLR</name>
<dbReference type="InterPro" id="IPR036388">
    <property type="entry name" value="WH-like_DNA-bd_sf"/>
</dbReference>
<evidence type="ECO:0000256" key="2">
    <source>
        <dbReference type="ARBA" id="ARBA00023012"/>
    </source>
</evidence>
<keyword evidence="1 6" id="KW-0597">Phosphoprotein</keyword>
<dbReference type="PROSITE" id="PS51755">
    <property type="entry name" value="OMPR_PHOB"/>
    <property type="match status" value="1"/>
</dbReference>
<evidence type="ECO:0000259" key="9">
    <source>
        <dbReference type="PROSITE" id="PS51755"/>
    </source>
</evidence>
<dbReference type="InterPro" id="IPR039420">
    <property type="entry name" value="WalR-like"/>
</dbReference>
<feature type="domain" description="Response regulatory" evidence="8">
    <location>
        <begin position="2"/>
        <end position="118"/>
    </location>
</feature>
<dbReference type="Pfam" id="PF00486">
    <property type="entry name" value="Trans_reg_C"/>
    <property type="match status" value="1"/>
</dbReference>
<dbReference type="CDD" id="cd00383">
    <property type="entry name" value="trans_reg_C"/>
    <property type="match status" value="1"/>
</dbReference>
<keyword evidence="3" id="KW-0805">Transcription regulation</keyword>
<evidence type="ECO:0000256" key="3">
    <source>
        <dbReference type="ARBA" id="ARBA00023015"/>
    </source>
</evidence>
<accession>A0ABY7MA73</accession>
<dbReference type="Gene3D" id="1.10.10.10">
    <property type="entry name" value="Winged helix-like DNA-binding domain superfamily/Winged helix DNA-binding domain"/>
    <property type="match status" value="1"/>
</dbReference>
<dbReference type="InterPro" id="IPR011006">
    <property type="entry name" value="CheY-like_superfamily"/>
</dbReference>
<feature type="modified residue" description="4-aspartylphosphate" evidence="6">
    <location>
        <position position="51"/>
    </location>
</feature>
<dbReference type="PROSITE" id="PS50110">
    <property type="entry name" value="RESPONSE_REGULATORY"/>
    <property type="match status" value="1"/>
</dbReference>
<evidence type="ECO:0000256" key="1">
    <source>
        <dbReference type="ARBA" id="ARBA00022553"/>
    </source>
</evidence>
<proteinExistence type="predicted"/>
<evidence type="ECO:0000313" key="10">
    <source>
        <dbReference type="EMBL" id="WBL37400.1"/>
    </source>
</evidence>
<dbReference type="PANTHER" id="PTHR48111">
    <property type="entry name" value="REGULATOR OF RPOS"/>
    <property type="match status" value="1"/>
</dbReference>
<dbReference type="InterPro" id="IPR001867">
    <property type="entry name" value="OmpR/PhoB-type_DNA-bd"/>
</dbReference>
<evidence type="ECO:0000313" key="11">
    <source>
        <dbReference type="Proteomes" id="UP001212803"/>
    </source>
</evidence>
<feature type="domain" description="OmpR/PhoB-type" evidence="9">
    <location>
        <begin position="125"/>
        <end position="222"/>
    </location>
</feature>
<dbReference type="PANTHER" id="PTHR48111:SF1">
    <property type="entry name" value="TWO-COMPONENT RESPONSE REGULATOR ORR33"/>
    <property type="match status" value="1"/>
</dbReference>
<dbReference type="Proteomes" id="UP001212803">
    <property type="component" value="Chromosome"/>
</dbReference>
<reference evidence="10 11" key="1">
    <citation type="journal article" date="2023" name="ISME J.">
        <title>Thermophilic Dehalococcoidia with unusual traits shed light on an unexpected past.</title>
        <authorList>
            <person name="Palmer M."/>
            <person name="Covington J.K."/>
            <person name="Zhou E.M."/>
            <person name="Thomas S.C."/>
            <person name="Habib N."/>
            <person name="Seymour C.O."/>
            <person name="Lai D."/>
            <person name="Johnston J."/>
            <person name="Hashimi A."/>
            <person name="Jiao J.Y."/>
            <person name="Muok A.R."/>
            <person name="Liu L."/>
            <person name="Xian W.D."/>
            <person name="Zhi X.Y."/>
            <person name="Li M.M."/>
            <person name="Silva L.P."/>
            <person name="Bowen B.P."/>
            <person name="Louie K."/>
            <person name="Briegel A."/>
            <person name="Pett-Ridge J."/>
            <person name="Weber P.K."/>
            <person name="Tocheva E.I."/>
            <person name="Woyke T."/>
            <person name="Northen T.R."/>
            <person name="Mayali X."/>
            <person name="Li W.J."/>
            <person name="Hedlund B.P."/>
        </authorList>
    </citation>
    <scope>NUCLEOTIDE SEQUENCE [LARGE SCALE GENOMIC DNA]</scope>
    <source>
        <strain evidence="10 11">YIM 72310</strain>
    </source>
</reference>
<keyword evidence="11" id="KW-1185">Reference proteome</keyword>
<dbReference type="InterPro" id="IPR016032">
    <property type="entry name" value="Sig_transdc_resp-reg_C-effctor"/>
</dbReference>
<dbReference type="Gene3D" id="3.40.50.2300">
    <property type="match status" value="1"/>
</dbReference>
<keyword evidence="2" id="KW-0902">Two-component regulatory system</keyword>
<dbReference type="InterPro" id="IPR001789">
    <property type="entry name" value="Sig_transdc_resp-reg_receiver"/>
</dbReference>
<keyword evidence="4 7" id="KW-0238">DNA-binding</keyword>
<sequence>MRILLVEDDRAVADAVRRGLSEEGFIVDHVADGEEAREALRTGGYDAAILDVNLPGVSGFDIARDLRLAEGAVATPVLFLTARDAVADRVRGFELGGTDYLVKPFAFAELLARVRALIRRPPAVPALLRYEDLELDPARREVRHAGQPIVLPPREFRLLEALLRHPGIVMARERLELAAWPDAEDLESNALEAAVYHLRRRLAEPAGHHHIETIRGVGYVLR</sequence>
<evidence type="ECO:0000256" key="4">
    <source>
        <dbReference type="ARBA" id="ARBA00023125"/>
    </source>
</evidence>
<dbReference type="Pfam" id="PF00072">
    <property type="entry name" value="Response_reg"/>
    <property type="match status" value="1"/>
</dbReference>
<dbReference type="SUPFAM" id="SSF46894">
    <property type="entry name" value="C-terminal effector domain of the bipartite response regulators"/>
    <property type="match status" value="1"/>
</dbReference>
<dbReference type="Gene3D" id="6.10.250.690">
    <property type="match status" value="1"/>
</dbReference>
<dbReference type="SUPFAM" id="SSF52172">
    <property type="entry name" value="CheY-like"/>
    <property type="match status" value="1"/>
</dbReference>
<keyword evidence="5" id="KW-0804">Transcription</keyword>
<dbReference type="EMBL" id="CP115149">
    <property type="protein sequence ID" value="WBL37400.1"/>
    <property type="molecule type" value="Genomic_DNA"/>
</dbReference>
<gene>
    <name evidence="10" type="ORF">O0235_07445</name>
</gene>
<evidence type="ECO:0000256" key="6">
    <source>
        <dbReference type="PROSITE-ProRule" id="PRU00169"/>
    </source>
</evidence>
<evidence type="ECO:0000259" key="8">
    <source>
        <dbReference type="PROSITE" id="PS50110"/>
    </source>
</evidence>
<evidence type="ECO:0000256" key="5">
    <source>
        <dbReference type="ARBA" id="ARBA00023163"/>
    </source>
</evidence>
<dbReference type="SMART" id="SM00862">
    <property type="entry name" value="Trans_reg_C"/>
    <property type="match status" value="1"/>
</dbReference>
<organism evidence="10 11">
    <name type="scientific">Tepidiforma flava</name>
    <dbReference type="NCBI Taxonomy" id="3004094"/>
    <lineage>
        <taxon>Bacteria</taxon>
        <taxon>Bacillati</taxon>
        <taxon>Chloroflexota</taxon>
        <taxon>Tepidiformia</taxon>
        <taxon>Tepidiformales</taxon>
        <taxon>Tepidiformaceae</taxon>
        <taxon>Tepidiforma</taxon>
    </lineage>
</organism>